<dbReference type="GO" id="GO:0008821">
    <property type="term" value="F:crossover junction DNA endonuclease activity"/>
    <property type="evidence" value="ECO:0007669"/>
    <property type="project" value="UniProtKB-ARBA"/>
</dbReference>
<keyword evidence="10" id="KW-0234">DNA repair</keyword>
<comment type="cofactor">
    <cofactor evidence="1">
        <name>Mg(2+)</name>
        <dbReference type="ChEBI" id="CHEBI:18420"/>
    </cofactor>
</comment>
<feature type="domain" description="XPG-I" evidence="16">
    <location>
        <begin position="122"/>
        <end position="193"/>
    </location>
</feature>
<feature type="region of interest" description="Disordered" evidence="15">
    <location>
        <begin position="815"/>
        <end position="836"/>
    </location>
</feature>
<organism evidence="18 19">
    <name type="scientific">Rousettus aegyptiacus</name>
    <name type="common">Egyptian fruit bat</name>
    <name type="synonym">Pteropus aegyptiacus</name>
    <dbReference type="NCBI Taxonomy" id="9407"/>
    <lineage>
        <taxon>Eukaryota</taxon>
        <taxon>Metazoa</taxon>
        <taxon>Chordata</taxon>
        <taxon>Craniata</taxon>
        <taxon>Vertebrata</taxon>
        <taxon>Euteleostomi</taxon>
        <taxon>Mammalia</taxon>
        <taxon>Eutheria</taxon>
        <taxon>Laurasiatheria</taxon>
        <taxon>Chiroptera</taxon>
        <taxon>Yinpterochiroptera</taxon>
        <taxon>Pteropodoidea</taxon>
        <taxon>Pteropodidae</taxon>
        <taxon>Rousettinae</taxon>
        <taxon>Rousettus</taxon>
    </lineage>
</organism>
<evidence type="ECO:0000313" key="19">
    <source>
        <dbReference type="Proteomes" id="UP000593571"/>
    </source>
</evidence>
<dbReference type="Gene3D" id="3.40.50.1010">
    <property type="entry name" value="5'-nuclease"/>
    <property type="match status" value="1"/>
</dbReference>
<evidence type="ECO:0000259" key="17">
    <source>
        <dbReference type="SMART" id="SM00485"/>
    </source>
</evidence>
<keyword evidence="3" id="KW-0597">Phosphoprotein</keyword>
<evidence type="ECO:0000256" key="15">
    <source>
        <dbReference type="SAM" id="MobiDB-lite"/>
    </source>
</evidence>
<dbReference type="EMBL" id="JACASE010000007">
    <property type="protein sequence ID" value="KAF6446839.1"/>
    <property type="molecule type" value="Genomic_DNA"/>
</dbReference>
<evidence type="ECO:0000259" key="16">
    <source>
        <dbReference type="SMART" id="SM00484"/>
    </source>
</evidence>
<evidence type="ECO:0000256" key="6">
    <source>
        <dbReference type="ARBA" id="ARBA00022759"/>
    </source>
</evidence>
<keyword evidence="8" id="KW-0378">Hydrolase</keyword>
<dbReference type="GO" id="GO:0046872">
    <property type="term" value="F:metal ion binding"/>
    <property type="evidence" value="ECO:0007669"/>
    <property type="project" value="UniProtKB-KW"/>
</dbReference>
<dbReference type="SUPFAM" id="SSF88723">
    <property type="entry name" value="PIN domain-like"/>
    <property type="match status" value="1"/>
</dbReference>
<dbReference type="GO" id="GO:0006281">
    <property type="term" value="P:DNA repair"/>
    <property type="evidence" value="ECO:0007669"/>
    <property type="project" value="UniProtKB-KW"/>
</dbReference>
<name>A0A7J8FHF4_ROUAE</name>
<evidence type="ECO:0000256" key="2">
    <source>
        <dbReference type="ARBA" id="ARBA00004123"/>
    </source>
</evidence>
<dbReference type="InterPro" id="IPR008918">
    <property type="entry name" value="HhH2"/>
</dbReference>
<evidence type="ECO:0000256" key="14">
    <source>
        <dbReference type="ARBA" id="ARBA00070188"/>
    </source>
</evidence>
<dbReference type="CDD" id="cd09869">
    <property type="entry name" value="PIN_GEN1"/>
    <property type="match status" value="1"/>
</dbReference>
<evidence type="ECO:0000313" key="18">
    <source>
        <dbReference type="EMBL" id="KAF6446839.1"/>
    </source>
</evidence>
<feature type="domain" description="XPG N-terminal" evidence="17">
    <location>
        <begin position="1"/>
        <end position="96"/>
    </location>
</feature>
<dbReference type="Pfam" id="PF00752">
    <property type="entry name" value="XPG_N"/>
    <property type="match status" value="1"/>
</dbReference>
<keyword evidence="11" id="KW-0539">Nucleus</keyword>
<dbReference type="PANTHER" id="PTHR11081:SF70">
    <property type="entry name" value="FLAP ENDONUCLEASE GEN HOMOLOG 1"/>
    <property type="match status" value="1"/>
</dbReference>
<feature type="compositionally biased region" description="Basic residues" evidence="15">
    <location>
        <begin position="465"/>
        <end position="474"/>
    </location>
</feature>
<evidence type="ECO:0000256" key="1">
    <source>
        <dbReference type="ARBA" id="ARBA00001946"/>
    </source>
</evidence>
<dbReference type="SMART" id="SM00484">
    <property type="entry name" value="XPGI"/>
    <property type="match status" value="1"/>
</dbReference>
<evidence type="ECO:0000256" key="3">
    <source>
        <dbReference type="ARBA" id="ARBA00022553"/>
    </source>
</evidence>
<keyword evidence="19" id="KW-1185">Reference proteome</keyword>
<dbReference type="Pfam" id="PF18704">
    <property type="entry name" value="Chromo_2"/>
    <property type="match status" value="1"/>
</dbReference>
<dbReference type="PRINTS" id="PR00853">
    <property type="entry name" value="XPGRADSUPER"/>
</dbReference>
<evidence type="ECO:0000256" key="9">
    <source>
        <dbReference type="ARBA" id="ARBA00022842"/>
    </source>
</evidence>
<dbReference type="GO" id="GO:0000400">
    <property type="term" value="F:four-way junction DNA binding"/>
    <property type="evidence" value="ECO:0007669"/>
    <property type="project" value="UniProtKB-ARBA"/>
</dbReference>
<evidence type="ECO:0000256" key="12">
    <source>
        <dbReference type="ARBA" id="ARBA00038112"/>
    </source>
</evidence>
<evidence type="ECO:0000256" key="4">
    <source>
        <dbReference type="ARBA" id="ARBA00022722"/>
    </source>
</evidence>
<evidence type="ECO:0000256" key="10">
    <source>
        <dbReference type="ARBA" id="ARBA00023204"/>
    </source>
</evidence>
<dbReference type="FunFam" id="3.40.50.1010:FF:000024">
    <property type="entry name" value="flap endonuclease GEN homolog 1"/>
    <property type="match status" value="1"/>
</dbReference>
<comment type="subunit">
    <text evidence="13">Largely monomeric, dimerizes on the Holliday junction and the first nick occurs upon dimerization at the junction.</text>
</comment>
<keyword evidence="7" id="KW-0227">DNA damage</keyword>
<dbReference type="SMART" id="SM00485">
    <property type="entry name" value="XPGN"/>
    <property type="match status" value="1"/>
</dbReference>
<evidence type="ECO:0000256" key="5">
    <source>
        <dbReference type="ARBA" id="ARBA00022723"/>
    </source>
</evidence>
<reference evidence="18 19" key="1">
    <citation type="journal article" date="2020" name="Nature">
        <title>Six reference-quality genomes reveal evolution of bat adaptations.</title>
        <authorList>
            <person name="Jebb D."/>
            <person name="Huang Z."/>
            <person name="Pippel M."/>
            <person name="Hughes G.M."/>
            <person name="Lavrichenko K."/>
            <person name="Devanna P."/>
            <person name="Winkler S."/>
            <person name="Jermiin L.S."/>
            <person name="Skirmuntt E.C."/>
            <person name="Katzourakis A."/>
            <person name="Burkitt-Gray L."/>
            <person name="Ray D.A."/>
            <person name="Sullivan K.A.M."/>
            <person name="Roscito J.G."/>
            <person name="Kirilenko B.M."/>
            <person name="Davalos L.M."/>
            <person name="Corthals A.P."/>
            <person name="Power M.L."/>
            <person name="Jones G."/>
            <person name="Ransome R.D."/>
            <person name="Dechmann D.K.N."/>
            <person name="Locatelli A.G."/>
            <person name="Puechmaille S.J."/>
            <person name="Fedrigo O."/>
            <person name="Jarvis E.D."/>
            <person name="Hiller M."/>
            <person name="Vernes S.C."/>
            <person name="Myers E.W."/>
            <person name="Teeling E.C."/>
        </authorList>
    </citation>
    <scope>NUCLEOTIDE SEQUENCE [LARGE SCALE GENOMIC DNA]</scope>
    <source>
        <strain evidence="18">MRouAeg1</strain>
        <tissue evidence="18">Muscle</tissue>
    </source>
</reference>
<dbReference type="InterPro" id="IPR036279">
    <property type="entry name" value="5-3_exonuclease_C_sf"/>
</dbReference>
<dbReference type="CDD" id="cd09905">
    <property type="entry name" value="H3TH_GEN1"/>
    <property type="match status" value="1"/>
</dbReference>
<dbReference type="InterPro" id="IPR006085">
    <property type="entry name" value="XPG_DNA_repair_N"/>
</dbReference>
<dbReference type="GO" id="GO:0017108">
    <property type="term" value="F:5'-flap endonuclease activity"/>
    <property type="evidence" value="ECO:0007669"/>
    <property type="project" value="UniProtKB-ARBA"/>
</dbReference>
<dbReference type="OrthoDB" id="2959108at2759"/>
<proteinExistence type="inferred from homology"/>
<dbReference type="InterPro" id="IPR006084">
    <property type="entry name" value="XPG/Rad2"/>
</dbReference>
<evidence type="ECO:0000256" key="7">
    <source>
        <dbReference type="ARBA" id="ARBA00022763"/>
    </source>
</evidence>
<comment type="caution">
    <text evidence="18">The sequence shown here is derived from an EMBL/GenBank/DDBJ whole genome shotgun (WGS) entry which is preliminary data.</text>
</comment>
<dbReference type="PANTHER" id="PTHR11081">
    <property type="entry name" value="FLAP ENDONUCLEASE FAMILY MEMBER"/>
    <property type="match status" value="1"/>
</dbReference>
<dbReference type="GO" id="GO:0005634">
    <property type="term" value="C:nucleus"/>
    <property type="evidence" value="ECO:0007669"/>
    <property type="project" value="UniProtKB-SubCell"/>
</dbReference>
<sequence length="905" mass="102160">MGVNDLWQILEPVKHPIDLHSLAGKTIAVDLSLWVCEAQSVKKMIGTVMKPHLRNLFFRITHLTLMDVKLVFVMEGEPPKLKADVINKRNQIRYGPSEKTWSQKTGRSYFKSVLRECLELLDCLGIPWVQAAGEAEAMCAYLNASGHVDGCLTDDGDAFLYGAQTVYRNFTMNAKDPHVDCYTMSSIMSELGLDRDALVGLAILLGCDYLPKGVPGVGKEQALKLIHILKGQSLLQRFTQWNETSCYSNQQPLPVKKLAHCSVCSHPGSVKDHERNGCKLCQTEGRCEAHGRGHCCPCEWHHAERHRQLVAVENNIKKKACSCEGFPFPEVIQEFLLNKNKLVKAIRCRRPDLLLFQRFTLEKMEWPNHYACEKLLVLLTHYDMTERKLGRRNSNQLQPIRIVKNRIRNGVRCFEIEWEKPEHYDIEDKHGESVLQTIEEESLFEAAYPEIVAAYQKQKLETKGKKQKSRKTKPKANSLPETDDMSFQSHMTLKPTCESSSKQNSKLNLEIFPNSELPQESISASLNSLLLSEDAACLNTQEQFMSSRPFTMQQIKAVSKPPISESSHPRTSSHNVSAITNLHLSSIDWEGTSFSNSPVISRNAFSRGLKSEPERALCDSSKNIPWPLRESEWGTANINKVLDWDLRKTNPEEHLPSGVTDLHLRDLPLKERILIKSSCPQVNVQPYVDLKTLSSPAVKGSRIANRSAVHPSHLSKDLLGIDLQNESRNSKILIGNQLLQEKYKANTSVPDSVSNVVVQTSEVRVRPPGTLDHRRKVDVQTTQKTITKKSVCHDRHSSDEESVPVCGKAKYAAQKMKQSSQKHKPAQVKKSDANKMSNPKVSIKETEQYVQAYRTTGKEETYFPIAAKGSLSFLHSHKEGNDSGTRLDSPLPLCQRLKQVPRHLK</sequence>
<evidence type="ECO:0000256" key="11">
    <source>
        <dbReference type="ARBA" id="ARBA00023242"/>
    </source>
</evidence>
<accession>A0A7J8FHF4</accession>
<dbReference type="Proteomes" id="UP000593571">
    <property type="component" value="Unassembled WGS sequence"/>
</dbReference>
<dbReference type="Pfam" id="PF00867">
    <property type="entry name" value="XPG_I"/>
    <property type="match status" value="1"/>
</dbReference>
<keyword evidence="4" id="KW-0540">Nuclease</keyword>
<comment type="similarity">
    <text evidence="12">Belongs to the XPG/RAD2 endonuclease family. GEN subfamily.</text>
</comment>
<dbReference type="InterPro" id="IPR006086">
    <property type="entry name" value="XPG-I_dom"/>
</dbReference>
<dbReference type="InterPro" id="IPR041012">
    <property type="entry name" value="GEN_chromo"/>
</dbReference>
<dbReference type="InterPro" id="IPR029060">
    <property type="entry name" value="PIN-like_dom_sf"/>
</dbReference>
<feature type="region of interest" description="Disordered" evidence="15">
    <location>
        <begin position="459"/>
        <end position="487"/>
    </location>
</feature>
<gene>
    <name evidence="18" type="ORF">HJG63_005557</name>
</gene>
<keyword evidence="5" id="KW-0479">Metal-binding</keyword>
<dbReference type="SUPFAM" id="SSF47807">
    <property type="entry name" value="5' to 3' exonuclease, C-terminal subdomain"/>
    <property type="match status" value="1"/>
</dbReference>
<evidence type="ECO:0000256" key="13">
    <source>
        <dbReference type="ARBA" id="ARBA00063132"/>
    </source>
</evidence>
<comment type="subcellular location">
    <subcellularLocation>
        <location evidence="2">Nucleus</location>
    </subcellularLocation>
</comment>
<protein>
    <recommendedName>
        <fullName evidence="14">Flap endonuclease GEN homolog 1</fullName>
    </recommendedName>
</protein>
<dbReference type="SMART" id="SM00279">
    <property type="entry name" value="HhH2"/>
    <property type="match status" value="1"/>
</dbReference>
<dbReference type="Gene3D" id="1.10.150.20">
    <property type="entry name" value="5' to 3' exonuclease, C-terminal subdomain"/>
    <property type="match status" value="1"/>
</dbReference>
<evidence type="ECO:0000256" key="8">
    <source>
        <dbReference type="ARBA" id="ARBA00022801"/>
    </source>
</evidence>
<dbReference type="AlphaFoldDB" id="A0A7J8FHF4"/>
<keyword evidence="6 18" id="KW-0255">Endonuclease</keyword>
<dbReference type="FunFam" id="1.10.150.20:FF:000030">
    <property type="entry name" value="Flap endonuclease GEN-like 1"/>
    <property type="match status" value="1"/>
</dbReference>
<keyword evidence="9" id="KW-0460">Magnesium</keyword>